<dbReference type="OrthoDB" id="9796421at2"/>
<evidence type="ECO:0000256" key="5">
    <source>
        <dbReference type="ARBA" id="ARBA00023004"/>
    </source>
</evidence>
<accession>A0A4R3MXJ6</accession>
<evidence type="ECO:0000256" key="1">
    <source>
        <dbReference type="ARBA" id="ARBA00022448"/>
    </source>
</evidence>
<reference evidence="9 10" key="1">
    <citation type="submission" date="2019-03" db="EMBL/GenBank/DDBJ databases">
        <title>Genomic Encyclopedia of Type Strains, Phase IV (KMG-IV): sequencing the most valuable type-strain genomes for metagenomic binning, comparative biology and taxonomic classification.</title>
        <authorList>
            <person name="Goeker M."/>
        </authorList>
    </citation>
    <scope>NUCLEOTIDE SEQUENCE [LARGE SCALE GENOMIC DNA]</scope>
    <source>
        <strain evidence="9 10">DSM 13587</strain>
    </source>
</reference>
<dbReference type="Proteomes" id="UP000295717">
    <property type="component" value="Unassembled WGS sequence"/>
</dbReference>
<dbReference type="Pfam" id="PF00034">
    <property type="entry name" value="Cytochrom_C"/>
    <property type="match status" value="1"/>
</dbReference>
<dbReference type="EMBL" id="SMAO01000008">
    <property type="protein sequence ID" value="TCT19473.1"/>
    <property type="molecule type" value="Genomic_DNA"/>
</dbReference>
<evidence type="ECO:0000256" key="4">
    <source>
        <dbReference type="ARBA" id="ARBA00022982"/>
    </source>
</evidence>
<dbReference type="PROSITE" id="PS51007">
    <property type="entry name" value="CYTC"/>
    <property type="match status" value="1"/>
</dbReference>
<feature type="chain" id="PRO_5020531561" evidence="7">
    <location>
        <begin position="26"/>
        <end position="106"/>
    </location>
</feature>
<organism evidence="9 10">
    <name type="scientific">Thiobaca trueperi</name>
    <dbReference type="NCBI Taxonomy" id="127458"/>
    <lineage>
        <taxon>Bacteria</taxon>
        <taxon>Pseudomonadati</taxon>
        <taxon>Pseudomonadota</taxon>
        <taxon>Gammaproteobacteria</taxon>
        <taxon>Chromatiales</taxon>
        <taxon>Chromatiaceae</taxon>
        <taxon>Thiobaca</taxon>
    </lineage>
</organism>
<comment type="caution">
    <text evidence="9">The sequence shown here is derived from an EMBL/GenBank/DDBJ whole genome shotgun (WGS) entry which is preliminary data.</text>
</comment>
<dbReference type="Gene3D" id="1.10.760.10">
    <property type="entry name" value="Cytochrome c-like domain"/>
    <property type="match status" value="1"/>
</dbReference>
<protein>
    <submittedName>
        <fullName evidence="9">Cytochrome c553</fullName>
    </submittedName>
</protein>
<evidence type="ECO:0000256" key="3">
    <source>
        <dbReference type="ARBA" id="ARBA00022723"/>
    </source>
</evidence>
<gene>
    <name evidence="9" type="ORF">EDC35_10879</name>
</gene>
<keyword evidence="3 6" id="KW-0479">Metal-binding</keyword>
<dbReference type="AlphaFoldDB" id="A0A4R3MXJ6"/>
<dbReference type="InterPro" id="IPR036909">
    <property type="entry name" value="Cyt_c-like_dom_sf"/>
</dbReference>
<dbReference type="PANTHER" id="PTHR33751">
    <property type="entry name" value="CBB3-TYPE CYTOCHROME C OXIDASE SUBUNIT FIXP"/>
    <property type="match status" value="1"/>
</dbReference>
<keyword evidence="10" id="KW-1185">Reference proteome</keyword>
<dbReference type="InterPro" id="IPR050597">
    <property type="entry name" value="Cytochrome_c_Oxidase_Subunit"/>
</dbReference>
<feature type="signal peptide" evidence="7">
    <location>
        <begin position="1"/>
        <end position="25"/>
    </location>
</feature>
<dbReference type="GO" id="GO:0020037">
    <property type="term" value="F:heme binding"/>
    <property type="evidence" value="ECO:0007669"/>
    <property type="project" value="InterPro"/>
</dbReference>
<keyword evidence="7" id="KW-0732">Signal</keyword>
<feature type="domain" description="Cytochrome c" evidence="8">
    <location>
        <begin position="24"/>
        <end position="104"/>
    </location>
</feature>
<dbReference type="SUPFAM" id="SSF46626">
    <property type="entry name" value="Cytochrome c"/>
    <property type="match status" value="1"/>
</dbReference>
<keyword evidence="1" id="KW-0813">Transport</keyword>
<evidence type="ECO:0000256" key="2">
    <source>
        <dbReference type="ARBA" id="ARBA00022617"/>
    </source>
</evidence>
<evidence type="ECO:0000259" key="8">
    <source>
        <dbReference type="PROSITE" id="PS51007"/>
    </source>
</evidence>
<keyword evidence="2 6" id="KW-0349">Heme</keyword>
<dbReference type="PANTHER" id="PTHR33751:SF9">
    <property type="entry name" value="CYTOCHROME C4"/>
    <property type="match status" value="1"/>
</dbReference>
<evidence type="ECO:0000256" key="6">
    <source>
        <dbReference type="PROSITE-ProRule" id="PRU00433"/>
    </source>
</evidence>
<proteinExistence type="predicted"/>
<keyword evidence="4" id="KW-0249">Electron transport</keyword>
<evidence type="ECO:0000313" key="9">
    <source>
        <dbReference type="EMBL" id="TCT19473.1"/>
    </source>
</evidence>
<dbReference type="InterPro" id="IPR009056">
    <property type="entry name" value="Cyt_c-like_dom"/>
</dbReference>
<evidence type="ECO:0000313" key="10">
    <source>
        <dbReference type="Proteomes" id="UP000295717"/>
    </source>
</evidence>
<sequence length="106" mass="11300">MRSDHHPAIIAFGLTLGLSATSLQAAPDAHQVRAWAASCAACHGTDGQAQQGAVKLAGRNGEELYKMLLAFKAGERPATVMQQHAKGYTDEELKLLAGWFAAQPDR</sequence>
<dbReference type="GO" id="GO:0009055">
    <property type="term" value="F:electron transfer activity"/>
    <property type="evidence" value="ECO:0007669"/>
    <property type="project" value="InterPro"/>
</dbReference>
<dbReference type="RefSeq" id="WP_132977987.1">
    <property type="nucleotide sequence ID" value="NZ_SMAO01000008.1"/>
</dbReference>
<dbReference type="GO" id="GO:0046872">
    <property type="term" value="F:metal ion binding"/>
    <property type="evidence" value="ECO:0007669"/>
    <property type="project" value="UniProtKB-KW"/>
</dbReference>
<keyword evidence="5 6" id="KW-0408">Iron</keyword>
<evidence type="ECO:0000256" key="7">
    <source>
        <dbReference type="SAM" id="SignalP"/>
    </source>
</evidence>
<name>A0A4R3MXJ6_9GAMM</name>